<dbReference type="RefSeq" id="WP_064779764.1">
    <property type="nucleotide sequence ID" value="NZ_JPVZ01000001.1"/>
</dbReference>
<sequence length="246" mass="29495">MRKVIYTVIVGGYDDVRSLPPFPGWDFVLLTDKKPSLWKRLLRRSRWQVRLFDNPGLDLTRYSRLPKLKPHLFFPDYDYSVYIDGNARFERDPSELLEALGWPSFAVSEHPFRSNLYDEFSECSRMGYDAPDVFERQEEKYRAEGLSDPAPLYENNLILRRHNEAKVMELGDLWFDELGKESKRDQLSLPYVCWCKGFSPSAFPQSMKRQYFRTRSHHRSFWTRIGKSMRKRFQRVRQPRYLSLEK</sequence>
<dbReference type="AlphaFoldDB" id="A0A853L3R1"/>
<gene>
    <name evidence="2" type="ORF">TH4_02405</name>
</gene>
<dbReference type="EMBL" id="JPVZ01000001">
    <property type="protein sequence ID" value="OAZ11948.1"/>
    <property type="molecule type" value="Genomic_DNA"/>
</dbReference>
<evidence type="ECO:0000259" key="1">
    <source>
        <dbReference type="Pfam" id="PF04765"/>
    </source>
</evidence>
<dbReference type="Proteomes" id="UP000094009">
    <property type="component" value="Unassembled WGS sequence"/>
</dbReference>
<feature type="domain" description="TOD1/MUCI70 glycosyltransferase-like" evidence="1">
    <location>
        <begin position="50"/>
        <end position="194"/>
    </location>
</feature>
<dbReference type="PANTHER" id="PTHR12956">
    <property type="entry name" value="ALKALINE CERAMIDASE-RELATED"/>
    <property type="match status" value="1"/>
</dbReference>
<reference evidence="2 3" key="1">
    <citation type="submission" date="2014-07" db="EMBL/GenBank/DDBJ databases">
        <title>Draft genome sequence of Thalassospira tepidiphila 1-1B.</title>
        <authorList>
            <person name="Lai Q."/>
            <person name="Shao Z."/>
        </authorList>
    </citation>
    <scope>NUCLEOTIDE SEQUENCE [LARGE SCALE GENOMIC DNA]</scope>
    <source>
        <strain evidence="2 3">MCCC 1A03514</strain>
    </source>
</reference>
<protein>
    <recommendedName>
        <fullName evidence="1">TOD1/MUCI70 glycosyltransferase-like domain-containing protein</fullName>
    </recommendedName>
</protein>
<evidence type="ECO:0000313" key="3">
    <source>
        <dbReference type="Proteomes" id="UP000094009"/>
    </source>
</evidence>
<evidence type="ECO:0000313" key="2">
    <source>
        <dbReference type="EMBL" id="OAZ11948.1"/>
    </source>
</evidence>
<dbReference type="PANTHER" id="PTHR12956:SF17">
    <property type="entry name" value="OS01G0749100 PROTEIN"/>
    <property type="match status" value="1"/>
</dbReference>
<dbReference type="InterPro" id="IPR048354">
    <property type="entry name" value="TOD1_MUCI70_glycTrfase_dom"/>
</dbReference>
<dbReference type="Pfam" id="PF04765">
    <property type="entry name" value="TOD1_MUCI70"/>
    <property type="match status" value="1"/>
</dbReference>
<organism evidence="2 3">
    <name type="scientific">Thalassospira tepidiphila MCCC 1A03514</name>
    <dbReference type="NCBI Taxonomy" id="1177930"/>
    <lineage>
        <taxon>Bacteria</taxon>
        <taxon>Pseudomonadati</taxon>
        <taxon>Pseudomonadota</taxon>
        <taxon>Alphaproteobacteria</taxon>
        <taxon>Rhodospirillales</taxon>
        <taxon>Thalassospiraceae</taxon>
        <taxon>Thalassospira</taxon>
    </lineage>
</organism>
<accession>A0A853L3R1</accession>
<name>A0A853L3R1_9PROT</name>
<comment type="caution">
    <text evidence="2">The sequence shown here is derived from an EMBL/GenBank/DDBJ whole genome shotgun (WGS) entry which is preliminary data.</text>
</comment>
<dbReference type="InterPro" id="IPR006852">
    <property type="entry name" value="TOD1_MUCI70"/>
</dbReference>
<proteinExistence type="predicted"/>